<dbReference type="InterPro" id="IPR044564">
    <property type="entry name" value="Na_chnl_inactivation_gate"/>
</dbReference>
<evidence type="ECO:0000256" key="21">
    <source>
        <dbReference type="ARBA" id="ARBA00023157"/>
    </source>
</evidence>
<keyword evidence="13" id="KW-0832">Ubl conjugation</keyword>
<evidence type="ECO:0000256" key="10">
    <source>
        <dbReference type="ARBA" id="ARBA00022553"/>
    </source>
</evidence>
<dbReference type="Pfam" id="PF11933">
    <property type="entry name" value="Na_trans_cytopl"/>
    <property type="match status" value="1"/>
</dbReference>
<reference evidence="37" key="2">
    <citation type="submission" date="2025-08" db="UniProtKB">
        <authorList>
            <consortium name="Ensembl"/>
        </authorList>
    </citation>
    <scope>IDENTIFICATION</scope>
</reference>
<evidence type="ECO:0000256" key="3">
    <source>
        <dbReference type="ARBA" id="ARBA00004651"/>
    </source>
</evidence>
<dbReference type="CDD" id="cd13433">
    <property type="entry name" value="Na_channel_gate"/>
    <property type="match status" value="1"/>
</dbReference>
<evidence type="ECO:0000313" key="37">
    <source>
        <dbReference type="Ensembl" id="ENSGEVP00005028025.1"/>
    </source>
</evidence>
<dbReference type="InterPro" id="IPR010526">
    <property type="entry name" value="Na_trans_assoc_dom"/>
</dbReference>
<keyword evidence="11 30" id="KW-0812">Transmembrane</keyword>
<comment type="catalytic activity">
    <reaction evidence="27">
        <text>Na(+)(in) = Na(+)(out)</text>
        <dbReference type="Rhea" id="RHEA:34963"/>
        <dbReference type="ChEBI" id="CHEBI:29101"/>
    </reaction>
</comment>
<evidence type="ECO:0000256" key="2">
    <source>
        <dbReference type="ARBA" id="ARBA00004556"/>
    </source>
</evidence>
<dbReference type="Ensembl" id="ENSGEVT00005029468.1">
    <property type="protein sequence ID" value="ENSGEVP00005028025.1"/>
    <property type="gene ID" value="ENSGEVG00005018227.1"/>
</dbReference>
<evidence type="ECO:0000256" key="25">
    <source>
        <dbReference type="ARBA" id="ARBA00024012"/>
    </source>
</evidence>
<keyword evidence="7" id="KW-1003">Cell membrane</keyword>
<dbReference type="FunFam" id="1.10.287.70:FF:000049">
    <property type="entry name" value="Voltage-dependent sodium channel 2"/>
    <property type="match status" value="1"/>
</dbReference>
<keyword evidence="16" id="KW-0965">Cell junction</keyword>
<accession>A0A8C5F225</accession>
<keyword evidence="9" id="KW-0963">Cytoplasm</keyword>
<feature type="transmembrane region" description="Helical" evidence="30">
    <location>
        <begin position="1447"/>
        <end position="1465"/>
    </location>
</feature>
<reference evidence="37" key="3">
    <citation type="submission" date="2025-09" db="UniProtKB">
        <authorList>
            <consortium name="Ensembl"/>
        </authorList>
    </citation>
    <scope>IDENTIFICATION</scope>
</reference>
<name>A0A8C5F225_9SAUR</name>
<evidence type="ECO:0000256" key="26">
    <source>
        <dbReference type="ARBA" id="ARBA00025291"/>
    </source>
</evidence>
<feature type="transmembrane region" description="Helical" evidence="30">
    <location>
        <begin position="1477"/>
        <end position="1496"/>
    </location>
</feature>
<feature type="transmembrane region" description="Helical" evidence="30">
    <location>
        <begin position="831"/>
        <end position="854"/>
    </location>
</feature>
<dbReference type="GO" id="GO:0002027">
    <property type="term" value="P:regulation of heart rate"/>
    <property type="evidence" value="ECO:0007669"/>
    <property type="project" value="UniProtKB-ARBA"/>
</dbReference>
<evidence type="ECO:0000256" key="24">
    <source>
        <dbReference type="ARBA" id="ARBA00023303"/>
    </source>
</evidence>
<feature type="compositionally biased region" description="Polar residues" evidence="32">
    <location>
        <begin position="1848"/>
        <end position="1866"/>
    </location>
</feature>
<keyword evidence="20 30" id="KW-0472">Membrane</keyword>
<evidence type="ECO:0000313" key="38">
    <source>
        <dbReference type="Proteomes" id="UP000694390"/>
    </source>
</evidence>
<feature type="transmembrane region" description="Helical" evidence="30">
    <location>
        <begin position="1091"/>
        <end position="1109"/>
    </location>
</feature>
<dbReference type="InterPro" id="IPR024583">
    <property type="entry name" value="Na_trans_cytopl"/>
</dbReference>
<keyword evidence="24 30" id="KW-0407">Ion channel</keyword>
<dbReference type="GO" id="GO:0014704">
    <property type="term" value="C:intercalated disc"/>
    <property type="evidence" value="ECO:0007669"/>
    <property type="project" value="UniProtKB-ARBA"/>
</dbReference>
<dbReference type="GO" id="GO:0001518">
    <property type="term" value="C:voltage-gated sodium channel complex"/>
    <property type="evidence" value="ECO:0007669"/>
    <property type="project" value="UniProtKB-UniRule"/>
</dbReference>
<keyword evidence="38" id="KW-1185">Reference proteome</keyword>
<dbReference type="GeneTree" id="ENSGT00940000154992"/>
<feature type="domain" description="Voltage-gated Na+ ion channel cytoplasmic" evidence="35">
    <location>
        <begin position="461"/>
        <end position="557"/>
    </location>
</feature>
<feature type="domain" description="Ion transport" evidence="33">
    <location>
        <begin position="1412"/>
        <end position="1665"/>
    </location>
</feature>
<feature type="domain" description="Sodium ion transport-associated" evidence="34">
    <location>
        <begin position="868"/>
        <end position="1085"/>
    </location>
</feature>
<evidence type="ECO:0000256" key="7">
    <source>
        <dbReference type="ARBA" id="ARBA00022475"/>
    </source>
</evidence>
<feature type="transmembrane region" description="Helical" evidence="30">
    <location>
        <begin position="1328"/>
        <end position="1354"/>
    </location>
</feature>
<dbReference type="GO" id="GO:0090257">
    <property type="term" value="P:regulation of muscle system process"/>
    <property type="evidence" value="ECO:0007669"/>
    <property type="project" value="UniProtKB-ARBA"/>
</dbReference>
<evidence type="ECO:0000256" key="13">
    <source>
        <dbReference type="ARBA" id="ARBA00022843"/>
    </source>
</evidence>
<keyword evidence="8" id="KW-0488">Methylation</keyword>
<evidence type="ECO:0000259" key="36">
    <source>
        <dbReference type="Pfam" id="PF24609"/>
    </source>
</evidence>
<dbReference type="Proteomes" id="UP000694390">
    <property type="component" value="Chromosome 2"/>
</dbReference>
<feature type="transmembrane region" description="Helical" evidence="30">
    <location>
        <begin position="348"/>
        <end position="376"/>
    </location>
</feature>
<keyword evidence="10" id="KW-0597">Phosphoprotein</keyword>
<dbReference type="InterPro" id="IPR027359">
    <property type="entry name" value="Volt_channel_dom_sf"/>
</dbReference>
<feature type="domain" description="Ion transport" evidence="33">
    <location>
        <begin position="625"/>
        <end position="860"/>
    </location>
</feature>
<comment type="function">
    <text evidence="26">Tetrodotoxin-resistant channel that mediates the voltage-dependent sodium ion permeability of excitable membranes. Assuming opened or closed conformations in response to the voltage difference across the membrane, the protein forms a sodium-selective channel through which sodium ions may pass in accordance with their electrochemical gradient. Plays a role in neuropathic pain mechanisms.</text>
</comment>
<dbReference type="FunFam" id="1.10.238.10:FF:000002">
    <property type="entry name" value="Sodium channel protein"/>
    <property type="match status" value="1"/>
</dbReference>
<feature type="transmembrane region" description="Helical" evidence="30">
    <location>
        <begin position="142"/>
        <end position="163"/>
    </location>
</feature>
<dbReference type="FunFam" id="1.10.287.70:FF:000001">
    <property type="entry name" value="Sodium channel protein"/>
    <property type="match status" value="1"/>
</dbReference>
<dbReference type="FunFam" id="1.20.120.350:FF:000004">
    <property type="entry name" value="Sodium channel protein"/>
    <property type="match status" value="1"/>
</dbReference>
<dbReference type="PRINTS" id="PR00170">
    <property type="entry name" value="NACHANNEL"/>
</dbReference>
<keyword evidence="5 30" id="KW-0813">Transport</keyword>
<evidence type="ECO:0000256" key="4">
    <source>
        <dbReference type="ARBA" id="ARBA00006764"/>
    </source>
</evidence>
<dbReference type="Gene3D" id="1.10.287.70">
    <property type="match status" value="4"/>
</dbReference>
<dbReference type="FunFam" id="1.20.120.350:FF:000002">
    <property type="entry name" value="Sodium channel protein"/>
    <property type="match status" value="1"/>
</dbReference>
<feature type="transmembrane region" description="Helical" evidence="30">
    <location>
        <begin position="1207"/>
        <end position="1233"/>
    </location>
</feature>
<dbReference type="FunFam" id="1.20.120.350:FF:000003">
    <property type="entry name" value="Voltage-dependent sodium channel"/>
    <property type="match status" value="1"/>
</dbReference>
<evidence type="ECO:0000256" key="29">
    <source>
        <dbReference type="ARBA" id="ARBA00060796"/>
    </source>
</evidence>
<evidence type="ECO:0000256" key="31">
    <source>
        <dbReference type="SAM" id="Coils"/>
    </source>
</evidence>
<feature type="transmembrane region" description="Helical" evidence="30">
    <location>
        <begin position="1130"/>
        <end position="1149"/>
    </location>
</feature>
<feature type="domain" description="SCN5A-like C-terminal IQ motif" evidence="36">
    <location>
        <begin position="1777"/>
        <end position="1810"/>
    </location>
</feature>
<evidence type="ECO:0000259" key="34">
    <source>
        <dbReference type="Pfam" id="PF06512"/>
    </source>
</evidence>
<feature type="transmembrane region" description="Helical" evidence="30">
    <location>
        <begin position="1632"/>
        <end position="1655"/>
    </location>
</feature>
<evidence type="ECO:0000259" key="33">
    <source>
        <dbReference type="Pfam" id="PF00520"/>
    </source>
</evidence>
<keyword evidence="23 30" id="KW-0739">Sodium transport</keyword>
<dbReference type="InterPro" id="IPR043203">
    <property type="entry name" value="VGCC_Ca_Na"/>
</dbReference>
<dbReference type="Pfam" id="PF06512">
    <property type="entry name" value="Na_trans_assoc"/>
    <property type="match status" value="1"/>
</dbReference>
<feature type="transmembrane region" description="Helical" evidence="30">
    <location>
        <begin position="1532"/>
        <end position="1560"/>
    </location>
</feature>
<dbReference type="FunFam" id="1.10.287.70:FF:000562">
    <property type="entry name" value="Uncharacterized protein"/>
    <property type="match status" value="1"/>
</dbReference>
<dbReference type="InterPro" id="IPR001696">
    <property type="entry name" value="Na_channel_asu"/>
</dbReference>
<evidence type="ECO:0000256" key="16">
    <source>
        <dbReference type="ARBA" id="ARBA00022949"/>
    </source>
</evidence>
<comment type="subcellular location">
    <subcellularLocation>
        <location evidence="1">Cell junction</location>
    </subcellularLocation>
    <subcellularLocation>
        <location evidence="25">Cell membrane</location>
        <location evidence="25">Sarcolemma</location>
        <location evidence="25">T-tubule</location>
    </subcellularLocation>
    <subcellularLocation>
        <location evidence="3 30">Cell membrane</location>
        <topology evidence="3 30">Multi-pass membrane protein</topology>
    </subcellularLocation>
    <subcellularLocation>
        <location evidence="2">Cytoplasm</location>
        <location evidence="2">Perinuclear region</location>
    </subcellularLocation>
</comment>
<dbReference type="InterPro" id="IPR005821">
    <property type="entry name" value="Ion_trans_dom"/>
</dbReference>
<feature type="transmembrane region" description="Helical" evidence="30">
    <location>
        <begin position="226"/>
        <end position="245"/>
    </location>
</feature>
<dbReference type="InterPro" id="IPR058542">
    <property type="entry name" value="IQ_SCN5A_C"/>
</dbReference>
<keyword evidence="18 30" id="KW-0915">Sodium</keyword>
<evidence type="ECO:0000256" key="12">
    <source>
        <dbReference type="ARBA" id="ARBA00022737"/>
    </source>
</evidence>
<organism evidence="37 38">
    <name type="scientific">Gopherus evgoodei</name>
    <name type="common">Goodes thornscrub tortoise</name>
    <dbReference type="NCBI Taxonomy" id="1825980"/>
    <lineage>
        <taxon>Eukaryota</taxon>
        <taxon>Metazoa</taxon>
        <taxon>Chordata</taxon>
        <taxon>Craniata</taxon>
        <taxon>Vertebrata</taxon>
        <taxon>Euteleostomi</taxon>
        <taxon>Archelosauria</taxon>
        <taxon>Testudinata</taxon>
        <taxon>Testudines</taxon>
        <taxon>Cryptodira</taxon>
        <taxon>Durocryptodira</taxon>
        <taxon>Testudinoidea</taxon>
        <taxon>Testudinidae</taxon>
        <taxon>Gopherus</taxon>
    </lineage>
</organism>
<keyword evidence="17 30" id="KW-1133">Transmembrane helix</keyword>
<dbReference type="GO" id="GO:0005516">
    <property type="term" value="F:calmodulin binding"/>
    <property type="evidence" value="ECO:0007669"/>
    <property type="project" value="UniProtKB-KW"/>
</dbReference>
<dbReference type="Gene3D" id="1.10.238.10">
    <property type="entry name" value="EF-hand"/>
    <property type="match status" value="1"/>
</dbReference>
<evidence type="ECO:0000256" key="11">
    <source>
        <dbReference type="ARBA" id="ARBA00022692"/>
    </source>
</evidence>
<dbReference type="GO" id="GO:0086006">
    <property type="term" value="F:voltage-gated sodium channel activity involved in cardiac muscle cell action potential"/>
    <property type="evidence" value="ECO:0007669"/>
    <property type="project" value="UniProtKB-ARBA"/>
</dbReference>
<dbReference type="Pfam" id="PF00520">
    <property type="entry name" value="Ion_trans"/>
    <property type="match status" value="4"/>
</dbReference>
<keyword evidence="22" id="KW-0325">Glycoprotein</keyword>
<evidence type="ECO:0000256" key="22">
    <source>
        <dbReference type="ARBA" id="ARBA00023180"/>
    </source>
</evidence>
<keyword evidence="31" id="KW-0175">Coiled coil</keyword>
<evidence type="ECO:0000256" key="20">
    <source>
        <dbReference type="ARBA" id="ARBA00023136"/>
    </source>
</evidence>
<feature type="transmembrane region" description="Helical" evidence="30">
    <location>
        <begin position="752"/>
        <end position="774"/>
    </location>
</feature>
<sequence length="1897" mass="216041">MADFSLPCSNNFCKFTRESLAAIEKRIAAKKECIGQKPEEKPRPQLDLKAFQKLPALYGNPPQELIGEPLEDLDPYYSDHKTFMVLNKGKTIFRFTATRALCILSPFHSIRRAAIKILVHKYPFSWLYSFYFFNNYTRIMGVILYTFTGIYTFEVLIKILARGFCLNEFTFLRDLWNWLDFSVIVLAMVCRMCISFSVHTPLNFISLGLKVIVGALIQSVKKLTDVMILTLFCLSVFALVGLQLFKGNLRHKCVRNFSYTNGTITSDDKTWENVLKKNGTNDALLCGNSSDAGSCPGNYICRKVGENPDYGYTSFDTFGWAFLSLFRLMTQDYWERLYQQTLRASGKIYMLFFMVVIFLGSFYLVNLILAVVTMAYEEQNKATIAETEAKERKFQEAMEMLKKEQEALADKGNDMSLCSSEISPLPSKEVKDRSNRRKKNKSLEIEDYGEDQKIPKSHANQMKRRLSHGSIFNFQISGRDVSSKADFGSDEISSAGENEIQRGSLLVARTGRLSSVQSQMSHSSYPATPNCMQNGKCNSTDGYNGVVSLMGGGSTRAYSLEPPAPEGQRAASAISIITSVLEELEESQQKCHPCLKDFALKYLVWDCCPLWLRIKNKITILVTDPFTDLAITLCIVMNTIFMALEHYNMTRKFKNMLRVGNMVFTGIFTAEMVLKIIALDPYYYFQQRWNIFDSIVVTISLTELCVPRSSGRKGRGTLSVLRSFRLLRVFKLAKSWPTLNTLIKIIGNSIGALGNLTLVLAIIVFIFAVVGMQLFGEKYAEKCYKISEDCKPRWHFMDFFHSFLIIFRILCGEWIETMWSCMVVADKPLCLLVFLLIMVIGNLVVLNLFIALLLNSFSADNFQAPEDDGEVNNLKIAFARIHRGLHLVKHATWDYCCGRCQHPKKAAKKKKKLAAKNACVDVGKEGKICKENHSNNVTEKNGDKCSVSILEDFITNPNMFVCVPLAEADSDSGDYEEDKTTTFSETEYSRQVRSIYRENMFDTNGVFNVADKGKHLDDISCSEGSTVDLTNPEELLKQTAELGEDLKEPDNCFPEGCVRHFPCCMVNITKFPGKTWWNLRKTCYKVVEHSWFESFIIFMILLSSGALAFEDINLQTRKNIKTMLEFLDKIFTYIFVFEMFLKWLAYGFRKYFTNAWCWLDFLIVDVSLVTLVANSLGSFEIEAMKSLRTLRALRPLRALSRFEGMRVVVNALIGAIPSIMNVLLVCLIFWLIFSIMGVNLFAGSFGKCVNLTEENSELNKSIEDKQNCRAYNDTQKIYWTNVKVNFDNVGSGYLALLQVATFKGWMDIMYAAVDSKGVELQPRKDNNIYMYLYFVVFIIFGSFFTLNLFVGVIIDNFNQQKKKISGQDIFMTEEQRKYYNAMKKLGSKKPQKPIPRPLNKYQGFLFDIVTCQAFDIIIMILICLNMITMMIETDDQTSEKTYILNKINILFVAIFTVECIMKLLALRHYYFTNGWNIFDLSVVIVSFVGTMFSGIVNIFENFFSPTLFRVIRLARIGRILRLIRAAKGIRTLLFALMMSLPALFNIGLLLFLVMFMYAIFGMANFAYVKWESGIDDMFNFQTFPNSMLCLFQITTSAGWDGLLSPILNTGPPFCDPNIKGVVGECGKPAVGIIFFVSYIIISFLIVVNMYIAVILENFNVATEESTDPLGEDDFDMFYEVWEKFDPEATQFIGYSALSDFADALAEPLRVAKPNKIKLIAMDLPLVSGDRIHCLDILFAFTKRVLGESEEMDNLKVHMEEKFMAANPSRLSYEPISTTIRHKQEEVSAIIIQRVYRSHLMQRSMKQASFLYRHRTCDADILEDAPEKEGLIAFMVNENYGRNLDKSETVSSTSFPPSYDSVTGTTNEHLEVKMADSPQSVEPTNCPLSAEREKESTV</sequence>
<keyword evidence="19 30" id="KW-0406">Ion transport</keyword>
<dbReference type="GO" id="GO:0030315">
    <property type="term" value="C:T-tubule"/>
    <property type="evidence" value="ECO:0007669"/>
    <property type="project" value="UniProtKB-SubCell"/>
</dbReference>
<evidence type="ECO:0000256" key="1">
    <source>
        <dbReference type="ARBA" id="ARBA00004282"/>
    </source>
</evidence>
<dbReference type="GO" id="GO:0048471">
    <property type="term" value="C:perinuclear region of cytoplasm"/>
    <property type="evidence" value="ECO:0007669"/>
    <property type="project" value="UniProtKB-SubCell"/>
</dbReference>
<feature type="region of interest" description="Disordered" evidence="32">
    <location>
        <begin position="1846"/>
        <end position="1897"/>
    </location>
</feature>
<keyword evidence="14" id="KW-0112">Calmodulin-binding</keyword>
<feature type="transmembrane region" description="Helical" evidence="30">
    <location>
        <begin position="656"/>
        <end position="677"/>
    </location>
</feature>
<evidence type="ECO:0000256" key="15">
    <source>
        <dbReference type="ARBA" id="ARBA00022882"/>
    </source>
</evidence>
<feature type="compositionally biased region" description="Polar residues" evidence="32">
    <location>
        <begin position="1876"/>
        <end position="1886"/>
    </location>
</feature>
<comment type="caution">
    <text evidence="30">Lacks conserved residue(s) required for the propagation of feature annotation.</text>
</comment>
<dbReference type="SUPFAM" id="SSF81324">
    <property type="entry name" value="Voltage-gated potassium channels"/>
    <property type="match status" value="4"/>
</dbReference>
<gene>
    <name evidence="37" type="primary">LOC115645406</name>
</gene>
<dbReference type="PANTHER" id="PTHR10037">
    <property type="entry name" value="VOLTAGE-GATED CATION CHANNEL CALCIUM AND SODIUM"/>
    <property type="match status" value="1"/>
</dbReference>
<evidence type="ECO:0000256" key="27">
    <source>
        <dbReference type="ARBA" id="ARBA00036239"/>
    </source>
</evidence>
<comment type="function">
    <text evidence="30">Mediates the voltage-dependent sodium ion permeability of excitable membranes. Assuming opened or closed conformations in response to the voltage difference across the membrane, the protein forms a sodium-selective channel through which Na(+) ions may pass in accordance with their electrochemical gradient.</text>
</comment>
<dbReference type="GO" id="GO:0019228">
    <property type="term" value="P:neuronal action potential"/>
    <property type="evidence" value="ECO:0007669"/>
    <property type="project" value="TreeGrafter"/>
</dbReference>
<evidence type="ECO:0000256" key="5">
    <source>
        <dbReference type="ARBA" id="ARBA00022448"/>
    </source>
</evidence>
<keyword evidence="15 30" id="KW-0851">Voltage-gated channel</keyword>
<evidence type="ECO:0000259" key="35">
    <source>
        <dbReference type="Pfam" id="PF11933"/>
    </source>
</evidence>
<evidence type="ECO:0000256" key="8">
    <source>
        <dbReference type="ARBA" id="ARBA00022481"/>
    </source>
</evidence>
<feature type="domain" description="Ion transport" evidence="33">
    <location>
        <begin position="1089"/>
        <end position="1363"/>
    </location>
</feature>
<proteinExistence type="inferred from homology"/>
<dbReference type="FunFam" id="1.20.5.1190:FF:000001">
    <property type="entry name" value="Sodium channel protein"/>
    <property type="match status" value="1"/>
</dbReference>
<evidence type="ECO:0000256" key="6">
    <source>
        <dbReference type="ARBA" id="ARBA00022461"/>
    </source>
</evidence>
<keyword evidence="6 30" id="KW-0894">Sodium channel</keyword>
<feature type="coiled-coil region" evidence="31">
    <location>
        <begin position="384"/>
        <end position="411"/>
    </location>
</feature>
<feature type="domain" description="Ion transport" evidence="33">
    <location>
        <begin position="130"/>
        <end position="382"/>
    </location>
</feature>
<dbReference type="Pfam" id="PF24609">
    <property type="entry name" value="IQ_SCN5A_C"/>
    <property type="match status" value="1"/>
</dbReference>
<evidence type="ECO:0000256" key="28">
    <source>
        <dbReference type="ARBA" id="ARBA00047025"/>
    </source>
</evidence>
<evidence type="ECO:0000256" key="14">
    <source>
        <dbReference type="ARBA" id="ARBA00022860"/>
    </source>
</evidence>
<evidence type="ECO:0000256" key="19">
    <source>
        <dbReference type="ARBA" id="ARBA00023065"/>
    </source>
</evidence>
<dbReference type="Gene3D" id="1.20.120.350">
    <property type="entry name" value="Voltage-gated potassium channels. Chain C"/>
    <property type="match status" value="3"/>
</dbReference>
<evidence type="ECO:0000256" key="9">
    <source>
        <dbReference type="ARBA" id="ARBA00022490"/>
    </source>
</evidence>
<comment type="similarity">
    <text evidence="4">Belongs to the sodium channel (TC 1.A.1.10) family. Nav1.8/SCN10A subfamily.</text>
</comment>
<dbReference type="Gene3D" id="1.20.5.1190">
    <property type="entry name" value="iswi atpase"/>
    <property type="match status" value="1"/>
</dbReference>
<dbReference type="PANTHER" id="PTHR10037:SF208">
    <property type="entry name" value="SODIUM CHANNEL PROTEIN TYPE 10 SUBUNIT ALPHA"/>
    <property type="match status" value="1"/>
</dbReference>
<comment type="similarity">
    <text evidence="29">Belongs to the sodium channel (TC 1.A.1.10) family. Nav1.5/SCN5A subfamily.</text>
</comment>
<reference evidence="37" key="1">
    <citation type="submission" date="2019-06" db="EMBL/GenBank/DDBJ databases">
        <title>G10K-VGP Goodes thornscrub tortoise genome, primary haplotype.</title>
        <authorList>
            <person name="Murphy B."/>
            <person name="Edwards T."/>
            <person name="Rhie A."/>
            <person name="Koren S."/>
            <person name="Phillippy A."/>
            <person name="Fedrigo O."/>
            <person name="Haase B."/>
            <person name="Mountcastle J."/>
            <person name="Lewin H."/>
            <person name="Damas J."/>
            <person name="Howe K."/>
            <person name="Formenti G."/>
            <person name="Myers G."/>
            <person name="Durbin R."/>
            <person name="Jarvis E.D."/>
        </authorList>
    </citation>
    <scope>NUCLEOTIDE SEQUENCE [LARGE SCALE GENOMIC DNA]</scope>
</reference>
<keyword evidence="12" id="KW-0677">Repeat</keyword>
<evidence type="ECO:0000256" key="32">
    <source>
        <dbReference type="SAM" id="MobiDB-lite"/>
    </source>
</evidence>
<evidence type="ECO:0000256" key="17">
    <source>
        <dbReference type="ARBA" id="ARBA00022989"/>
    </source>
</evidence>
<feature type="transmembrane region" description="Helical" evidence="30">
    <location>
        <begin position="794"/>
        <end position="811"/>
    </location>
</feature>
<feature type="transmembrane region" description="Helical" evidence="30">
    <location>
        <begin position="1404"/>
        <end position="1427"/>
    </location>
</feature>
<comment type="subunit">
    <text evidence="28">The channel consists of an ion conducting pore forming alpha-subunit regulated by one or more associated auxiliary subunits SCN1B, SCN2B and SCN3B; electrophysiological properties may vary depending on the type of the associated beta subunits. Found in a number of complexes with PRX, DYNLT1 and PDZD2. Interacts with proteins such as FSTL1, PRX, DYNLT1, PDZD2, S100A10 and many others. Interacts with NEDD4 and NEDD4L.</text>
</comment>
<evidence type="ECO:0000256" key="18">
    <source>
        <dbReference type="ARBA" id="ARBA00023053"/>
    </source>
</evidence>
<feature type="region of interest" description="Disordered" evidence="32">
    <location>
        <begin position="414"/>
        <end position="459"/>
    </location>
</feature>
<evidence type="ECO:0000256" key="30">
    <source>
        <dbReference type="RuleBase" id="RU361132"/>
    </source>
</evidence>
<protein>
    <recommendedName>
        <fullName evidence="30">Sodium channel protein</fullName>
    </recommendedName>
</protein>
<feature type="transmembrane region" description="Helical" evidence="30">
    <location>
        <begin position="175"/>
        <end position="194"/>
    </location>
</feature>
<keyword evidence="21" id="KW-1015">Disulfide bond</keyword>
<dbReference type="PROSITE" id="PS50096">
    <property type="entry name" value="IQ"/>
    <property type="match status" value="1"/>
</dbReference>
<feature type="transmembrane region" description="Helical" evidence="30">
    <location>
        <begin position="1161"/>
        <end position="1181"/>
    </location>
</feature>
<evidence type="ECO:0000256" key="23">
    <source>
        <dbReference type="ARBA" id="ARBA00023201"/>
    </source>
</evidence>
<feature type="transmembrane region" description="Helical" evidence="30">
    <location>
        <begin position="626"/>
        <end position="644"/>
    </location>
</feature>